<keyword evidence="3" id="KW-1185">Reference proteome</keyword>
<protein>
    <submittedName>
        <fullName evidence="2">Uncharacterized protein</fullName>
    </submittedName>
</protein>
<evidence type="ECO:0000313" key="2">
    <source>
        <dbReference type="EMBL" id="GMH95507.1"/>
    </source>
</evidence>
<dbReference type="EMBL" id="BRXX01000169">
    <property type="protein sequence ID" value="GMH95507.1"/>
    <property type="molecule type" value="Genomic_DNA"/>
</dbReference>
<feature type="compositionally biased region" description="Polar residues" evidence="1">
    <location>
        <begin position="221"/>
        <end position="237"/>
    </location>
</feature>
<comment type="caution">
    <text evidence="2">The sequence shown here is derived from an EMBL/GenBank/DDBJ whole genome shotgun (WGS) entry which is preliminary data.</text>
</comment>
<sequence length="339" mass="37093">MGKGGSALAVLAATGKGDIRDLATTITAPNVILAASVRDPATTSPNEILAVTTTTGGVPDSVATTTATSEIRDWATAPPSRSDHGRREGGYGRREGGYGVSTWSERGEPKPQSAKPKADVGFGPGSKKRPSLSHRMTSSSREDYELPSAPPRTTEGHLLPPPTLKRKPAPIPVVETYDIYSPPQEEDDAVLDQTKPQDPMDAVAYQADRPYSPVQNRRKSSNSSYTAPKPSASNNGDGMTLHEKHENVKQKFKKQQKMLFDANGAIERMKAEWVTIRSENDALLEKIYMFATYKERHSRILEEVEKQVKVGRDRELKLQAKVGTLQQEVAGLRGFKLKE</sequence>
<name>A0A9W7EYW9_9STRA</name>
<feature type="region of interest" description="Disordered" evidence="1">
    <location>
        <begin position="205"/>
        <end position="240"/>
    </location>
</feature>
<dbReference type="AlphaFoldDB" id="A0A9W7EYW9"/>
<gene>
    <name evidence="2" type="ORF">TrVE_jg781</name>
</gene>
<organism evidence="2 3">
    <name type="scientific">Triparma verrucosa</name>
    <dbReference type="NCBI Taxonomy" id="1606542"/>
    <lineage>
        <taxon>Eukaryota</taxon>
        <taxon>Sar</taxon>
        <taxon>Stramenopiles</taxon>
        <taxon>Ochrophyta</taxon>
        <taxon>Bolidophyceae</taxon>
        <taxon>Parmales</taxon>
        <taxon>Triparmaceae</taxon>
        <taxon>Triparma</taxon>
    </lineage>
</organism>
<proteinExistence type="predicted"/>
<evidence type="ECO:0000313" key="3">
    <source>
        <dbReference type="Proteomes" id="UP001165160"/>
    </source>
</evidence>
<evidence type="ECO:0000256" key="1">
    <source>
        <dbReference type="SAM" id="MobiDB-lite"/>
    </source>
</evidence>
<accession>A0A9W7EYW9</accession>
<feature type="compositionally biased region" description="Basic and acidic residues" evidence="1">
    <location>
        <begin position="81"/>
        <end position="96"/>
    </location>
</feature>
<feature type="region of interest" description="Disordered" evidence="1">
    <location>
        <begin position="66"/>
        <end position="170"/>
    </location>
</feature>
<dbReference type="Proteomes" id="UP001165160">
    <property type="component" value="Unassembled WGS sequence"/>
</dbReference>
<reference evidence="3" key="1">
    <citation type="journal article" date="2023" name="Commun. Biol.">
        <title>Genome analysis of Parmales, the sister group of diatoms, reveals the evolutionary specialization of diatoms from phago-mixotrophs to photoautotrophs.</title>
        <authorList>
            <person name="Ban H."/>
            <person name="Sato S."/>
            <person name="Yoshikawa S."/>
            <person name="Yamada K."/>
            <person name="Nakamura Y."/>
            <person name="Ichinomiya M."/>
            <person name="Sato N."/>
            <person name="Blanc-Mathieu R."/>
            <person name="Endo H."/>
            <person name="Kuwata A."/>
            <person name="Ogata H."/>
        </authorList>
    </citation>
    <scope>NUCLEOTIDE SEQUENCE [LARGE SCALE GENOMIC DNA]</scope>
    <source>
        <strain evidence="3">NIES 3699</strain>
    </source>
</reference>